<keyword evidence="2" id="KW-0677">Repeat</keyword>
<dbReference type="InterPro" id="IPR003591">
    <property type="entry name" value="Leu-rich_rpt_typical-subtyp"/>
</dbReference>
<keyword evidence="1" id="KW-0433">Leucine-rich repeat</keyword>
<dbReference type="GeneID" id="36586474"/>
<dbReference type="PROSITE" id="PS51450">
    <property type="entry name" value="LRR"/>
    <property type="match status" value="2"/>
</dbReference>
<dbReference type="GO" id="GO:0005737">
    <property type="term" value="C:cytoplasm"/>
    <property type="evidence" value="ECO:0007669"/>
    <property type="project" value="TreeGrafter"/>
</dbReference>
<feature type="compositionally biased region" description="Basic and acidic residues" evidence="3">
    <location>
        <begin position="120"/>
        <end position="136"/>
    </location>
</feature>
<dbReference type="SMART" id="SM00369">
    <property type="entry name" value="LRR_TYP"/>
    <property type="match status" value="8"/>
</dbReference>
<dbReference type="SUPFAM" id="SSF52058">
    <property type="entry name" value="L domain-like"/>
    <property type="match status" value="2"/>
</dbReference>
<evidence type="ECO:0000256" key="2">
    <source>
        <dbReference type="ARBA" id="ARBA00022737"/>
    </source>
</evidence>
<dbReference type="RefSeq" id="XP_024732536.1">
    <property type="nucleotide sequence ID" value="XM_024878397.1"/>
</dbReference>
<dbReference type="InterPro" id="IPR032675">
    <property type="entry name" value="LRR_dom_sf"/>
</dbReference>
<feature type="region of interest" description="Disordered" evidence="3">
    <location>
        <begin position="1"/>
        <end position="388"/>
    </location>
</feature>
<reference evidence="4 5" key="1">
    <citation type="submission" date="2016-04" db="EMBL/GenBank/DDBJ databases">
        <title>A degradative enzymes factory behind the ericoid mycorrhizal symbiosis.</title>
        <authorList>
            <consortium name="DOE Joint Genome Institute"/>
            <person name="Martino E."/>
            <person name="Morin E."/>
            <person name="Grelet G."/>
            <person name="Kuo A."/>
            <person name="Kohler A."/>
            <person name="Daghino S."/>
            <person name="Barry K."/>
            <person name="Choi C."/>
            <person name="Cichocki N."/>
            <person name="Clum A."/>
            <person name="Copeland A."/>
            <person name="Hainaut M."/>
            <person name="Haridas S."/>
            <person name="Labutti K."/>
            <person name="Lindquist E."/>
            <person name="Lipzen A."/>
            <person name="Khouja H.-R."/>
            <person name="Murat C."/>
            <person name="Ohm R."/>
            <person name="Olson A."/>
            <person name="Spatafora J."/>
            <person name="Veneault-Fourrey C."/>
            <person name="Henrissat B."/>
            <person name="Grigoriev I."/>
            <person name="Martin F."/>
            <person name="Perotto S."/>
        </authorList>
    </citation>
    <scope>NUCLEOTIDE SEQUENCE [LARGE SCALE GENOMIC DNA]</scope>
    <source>
        <strain evidence="4 5">E</strain>
    </source>
</reference>
<dbReference type="AlphaFoldDB" id="A0A2J6SXY3"/>
<evidence type="ECO:0000313" key="5">
    <source>
        <dbReference type="Proteomes" id="UP000235371"/>
    </source>
</evidence>
<feature type="compositionally biased region" description="Polar residues" evidence="3">
    <location>
        <begin position="195"/>
        <end position="211"/>
    </location>
</feature>
<proteinExistence type="predicted"/>
<keyword evidence="5" id="KW-1185">Reference proteome</keyword>
<dbReference type="Proteomes" id="UP000235371">
    <property type="component" value="Unassembled WGS sequence"/>
</dbReference>
<dbReference type="SMART" id="SM00364">
    <property type="entry name" value="LRR_BAC"/>
    <property type="match status" value="8"/>
</dbReference>
<feature type="compositionally biased region" description="Low complexity" evidence="3">
    <location>
        <begin position="349"/>
        <end position="374"/>
    </location>
</feature>
<accession>A0A2J6SXY3</accession>
<evidence type="ECO:0000313" key="4">
    <source>
        <dbReference type="EMBL" id="PMD55632.1"/>
    </source>
</evidence>
<dbReference type="STRING" id="1095630.A0A2J6SXY3"/>
<feature type="compositionally biased region" description="Low complexity" evidence="3">
    <location>
        <begin position="10"/>
        <end position="31"/>
    </location>
</feature>
<sequence>MDQPTNQPKPSLIPRPSRSSRLPVPSSTLRPAASRENLQQSPRQTISNPRLRSAPSREHLSASTSSKPRLSSTPTRKPQAPALQTRQRDASAETVISKPKSQLFRKASEDVLFKKPSKPVLREEFVRPDSTEEHDPPQGNETLPIEEEEQTEVNAHRKPRPSLSERTMETLQNIPSSPAMRKRGSSFFATESPVRPTSSGTQNSRPGSSSDGSMRPPSRSVSSRPSSRAGPASSVPVDFRASTNTFRPPQSTLQAPTPLKRPGNAKSLKTPSSTRINAELADNTQQRSPSPVKPMGGLPTITSGSKTLSSRPLKPRASVTGLFRKPSMPALDQSNELDRIGYVPKKKSATLSNTSSEAASSTSKSSKATTAITSGDDQESTPRKSSLALRDQIAKAKAAKRAAAAKQAPTAAPSAEEEVPVIPAGTFDFGLSDDPFNQQINQHGAKGLLRKRISAARTDGRLNIAAMGFKEIPEEVMNMYSLESVGTKDGTWAESVDLTRFVAADNELELICDDVFPDVDPREAGGDEDAKGNQFGGLETLDLHGNVLIQLPIGLRRLELLTALNISNNKLPNDCFSVLSQIKSLRDLKIGGNLLAGPLDASITNLQNLEALDLQRNSITSLPEGFSELRQLRVLNINENRFTSLPFQTLRRLPLIELSAAKNNLTGTLVTADVEELPKLQILDVTSNALASLDLSGVLSLPSLHQLSCSSNRLTGLPDMASWVSLLTLAAEDNNIESIPDGFVTLPKVKNVNFNGNNLRVLDDRIGGMESLDILRIGGNPLRDKKFSGMTTEDLKRALKARMAPPEPEPDKEVDADGAFYSAPVSPISPRSASSEWPVKPGGVLDRSNTQSHSLNPVVAADIAANHPIKVLELHHNLFKEIPSSVAFFAATLTTLSLAHNELTSDTFLNDDLEMPALKELNLSSNTFNSVQPLIQHLKAPLLERLDISFNRLNSLPPLKRYFPSLITLLASNNTIRELSPESVKGLRVLDCSSNDINSLNSRIGLLGGPGGLEMLDVKGNRFRVPKYTILEKGTEATLSWLRDRIPAGETSPTDVD</sequence>
<feature type="compositionally biased region" description="Low complexity" evidence="3">
    <location>
        <begin position="401"/>
        <end position="414"/>
    </location>
</feature>
<feature type="region of interest" description="Disordered" evidence="3">
    <location>
        <begin position="400"/>
        <end position="419"/>
    </location>
</feature>
<feature type="compositionally biased region" description="Polar residues" evidence="3">
    <location>
        <begin position="241"/>
        <end position="255"/>
    </location>
</feature>
<feature type="compositionally biased region" description="Polar residues" evidence="3">
    <location>
        <begin position="267"/>
        <end position="289"/>
    </location>
</feature>
<dbReference type="InterPro" id="IPR050216">
    <property type="entry name" value="LRR_domain-containing"/>
</dbReference>
<feature type="region of interest" description="Disordered" evidence="3">
    <location>
        <begin position="825"/>
        <end position="851"/>
    </location>
</feature>
<feature type="compositionally biased region" description="Low complexity" evidence="3">
    <location>
        <begin position="212"/>
        <end position="236"/>
    </location>
</feature>
<dbReference type="EMBL" id="KZ613854">
    <property type="protein sequence ID" value="PMD55632.1"/>
    <property type="molecule type" value="Genomic_DNA"/>
</dbReference>
<organism evidence="4 5">
    <name type="scientific">Hyaloscypha bicolor E</name>
    <dbReference type="NCBI Taxonomy" id="1095630"/>
    <lineage>
        <taxon>Eukaryota</taxon>
        <taxon>Fungi</taxon>
        <taxon>Dikarya</taxon>
        <taxon>Ascomycota</taxon>
        <taxon>Pezizomycotina</taxon>
        <taxon>Leotiomycetes</taxon>
        <taxon>Helotiales</taxon>
        <taxon>Hyaloscyphaceae</taxon>
        <taxon>Hyaloscypha</taxon>
        <taxon>Hyaloscypha bicolor</taxon>
    </lineage>
</organism>
<dbReference type="Pfam" id="PF13855">
    <property type="entry name" value="LRR_8"/>
    <property type="match status" value="1"/>
</dbReference>
<dbReference type="PANTHER" id="PTHR48051">
    <property type="match status" value="1"/>
</dbReference>
<name>A0A2J6SXY3_9HELO</name>
<evidence type="ECO:0000256" key="3">
    <source>
        <dbReference type="SAM" id="MobiDB-lite"/>
    </source>
</evidence>
<feature type="compositionally biased region" description="Polar residues" evidence="3">
    <location>
        <begin position="300"/>
        <end position="310"/>
    </location>
</feature>
<dbReference type="Gene3D" id="3.80.10.10">
    <property type="entry name" value="Ribonuclease Inhibitor"/>
    <property type="match status" value="2"/>
</dbReference>
<protein>
    <submittedName>
        <fullName evidence="4">L domain-like protein</fullName>
    </submittedName>
</protein>
<evidence type="ECO:0000256" key="1">
    <source>
        <dbReference type="ARBA" id="ARBA00022614"/>
    </source>
</evidence>
<dbReference type="OrthoDB" id="676979at2759"/>
<dbReference type="InterPro" id="IPR001611">
    <property type="entry name" value="Leu-rich_rpt"/>
</dbReference>
<dbReference type="InParanoid" id="A0A2J6SXY3"/>
<feature type="compositionally biased region" description="Polar residues" evidence="3">
    <location>
        <begin position="36"/>
        <end position="50"/>
    </location>
</feature>
<dbReference type="PANTHER" id="PTHR48051:SF27">
    <property type="entry name" value="LEUCINE-RICH REPEAT-CONTAINING PROTEIN 40"/>
    <property type="match status" value="1"/>
</dbReference>
<feature type="compositionally biased region" description="Polar residues" evidence="3">
    <location>
        <begin position="61"/>
        <end position="76"/>
    </location>
</feature>
<gene>
    <name evidence="4" type="ORF">K444DRAFT_595530</name>
</gene>